<keyword evidence="6 7" id="KW-0961">Cell wall biogenesis/degradation</keyword>
<dbReference type="PANTHER" id="PTHR30518:SF2">
    <property type="entry name" value="ENDOLYTIC MUREIN TRANSGLYCOSYLASE"/>
    <property type="match status" value="1"/>
</dbReference>
<evidence type="ECO:0000313" key="8">
    <source>
        <dbReference type="EMBL" id="MBY6276705.1"/>
    </source>
</evidence>
<dbReference type="Gene3D" id="3.30.1490.480">
    <property type="entry name" value="Endolytic murein transglycosylase"/>
    <property type="match status" value="1"/>
</dbReference>
<comment type="function">
    <text evidence="7">Functions as a peptidoglycan terminase that cleaves nascent peptidoglycan strands endolytically to terminate their elongation.</text>
</comment>
<evidence type="ECO:0000256" key="6">
    <source>
        <dbReference type="ARBA" id="ARBA00023316"/>
    </source>
</evidence>
<dbReference type="EC" id="4.2.2.29" evidence="7"/>
<dbReference type="Pfam" id="PF02618">
    <property type="entry name" value="YceG"/>
    <property type="match status" value="1"/>
</dbReference>
<keyword evidence="2 7" id="KW-0812">Transmembrane</keyword>
<comment type="similarity">
    <text evidence="7">Belongs to the transglycosylase MltG family.</text>
</comment>
<evidence type="ECO:0000256" key="2">
    <source>
        <dbReference type="ARBA" id="ARBA00022692"/>
    </source>
</evidence>
<dbReference type="GO" id="GO:0009252">
    <property type="term" value="P:peptidoglycan biosynthetic process"/>
    <property type="evidence" value="ECO:0007669"/>
    <property type="project" value="UniProtKB-UniRule"/>
</dbReference>
<accession>A0A953I381</accession>
<evidence type="ECO:0000313" key="9">
    <source>
        <dbReference type="Proteomes" id="UP000732377"/>
    </source>
</evidence>
<reference evidence="8" key="1">
    <citation type="submission" date="2017-11" db="EMBL/GenBank/DDBJ databases">
        <title>Three new genomes from thermophilic consortium.</title>
        <authorList>
            <person name="Quaggio R."/>
            <person name="Amgarten D."/>
            <person name="Setubal J.C."/>
        </authorList>
    </citation>
    <scope>NUCLEOTIDE SEQUENCE</scope>
    <source>
        <strain evidence="8">ZCTH01-B2</strain>
    </source>
</reference>
<dbReference type="RefSeq" id="WP_273379774.1">
    <property type="nucleotide sequence ID" value="NZ_PIUK01000101.1"/>
</dbReference>
<dbReference type="EMBL" id="PIUK01000101">
    <property type="protein sequence ID" value="MBY6276705.1"/>
    <property type="molecule type" value="Genomic_DNA"/>
</dbReference>
<dbReference type="PANTHER" id="PTHR30518">
    <property type="entry name" value="ENDOLYTIC MUREIN TRANSGLYCOSYLASE"/>
    <property type="match status" value="1"/>
</dbReference>
<dbReference type="Proteomes" id="UP000732377">
    <property type="component" value="Unassembled WGS sequence"/>
</dbReference>
<dbReference type="HAMAP" id="MF_02065">
    <property type="entry name" value="MltG"/>
    <property type="match status" value="1"/>
</dbReference>
<comment type="caution">
    <text evidence="8">The sequence shown here is derived from an EMBL/GenBank/DDBJ whole genome shotgun (WGS) entry which is preliminary data.</text>
</comment>
<keyword evidence="1 7" id="KW-1003">Cell membrane</keyword>
<keyword evidence="5 7" id="KW-0456">Lyase</keyword>
<sequence>MSNAAKAARLALALVILLAALAGLAYGGLRWALARLEPADPAAAPVEVEIPAGATTTDVAQILAEHGIIRDPAVFRYYVRYRELDGQIVSGRYELSAAMSADQILTKLVNGEVIVRRFTIPEGLTVEMMADLLAEAHVVDRQAFLDAVAAAAAENPYLPDGAELAQPMEGYLFPATYQYHSGVTAEEVVAMLMERFEAVWTPELLARAEEMGLSVHEVTTLASIVETEARVAAEQPEIAGVYLNRLAVGMPLQADPTVYYALGLPRSATLTYDDLEVDSPYNTYRYPGLPPGPIAAPGEGAIRAVLYPATHDYYYFVAKNDGSGEHYFASTYEEHLENVDRAEANLAEQGP</sequence>
<dbReference type="Gene3D" id="3.30.160.60">
    <property type="entry name" value="Classic Zinc Finger"/>
    <property type="match status" value="1"/>
</dbReference>
<dbReference type="InterPro" id="IPR003770">
    <property type="entry name" value="MLTG-like"/>
</dbReference>
<dbReference type="GO" id="GO:0005886">
    <property type="term" value="C:plasma membrane"/>
    <property type="evidence" value="ECO:0007669"/>
    <property type="project" value="UniProtKB-UniRule"/>
</dbReference>
<gene>
    <name evidence="7" type="primary">mltG</name>
    <name evidence="8" type="ORF">CWE10_10915</name>
</gene>
<dbReference type="AlphaFoldDB" id="A0A953I381"/>
<feature type="site" description="Important for catalytic activity" evidence="7">
    <location>
        <position position="228"/>
    </location>
</feature>
<evidence type="ECO:0000256" key="1">
    <source>
        <dbReference type="ARBA" id="ARBA00022475"/>
    </source>
</evidence>
<dbReference type="CDD" id="cd08010">
    <property type="entry name" value="MltG_like"/>
    <property type="match status" value="1"/>
</dbReference>
<evidence type="ECO:0000256" key="7">
    <source>
        <dbReference type="HAMAP-Rule" id="MF_02065"/>
    </source>
</evidence>
<evidence type="ECO:0000256" key="4">
    <source>
        <dbReference type="ARBA" id="ARBA00023136"/>
    </source>
</evidence>
<evidence type="ECO:0000256" key="3">
    <source>
        <dbReference type="ARBA" id="ARBA00022989"/>
    </source>
</evidence>
<dbReference type="GO" id="GO:0071555">
    <property type="term" value="P:cell wall organization"/>
    <property type="evidence" value="ECO:0007669"/>
    <property type="project" value="UniProtKB-KW"/>
</dbReference>
<organism evidence="8 9">
    <name type="scientific">Symbiobacterium thermophilum</name>
    <dbReference type="NCBI Taxonomy" id="2734"/>
    <lineage>
        <taxon>Bacteria</taxon>
        <taxon>Bacillati</taxon>
        <taxon>Bacillota</taxon>
        <taxon>Clostridia</taxon>
        <taxon>Eubacteriales</taxon>
        <taxon>Symbiobacteriaceae</taxon>
        <taxon>Symbiobacterium</taxon>
    </lineage>
</organism>
<protein>
    <recommendedName>
        <fullName evidence="7">Endolytic murein transglycosylase</fullName>
        <ecNumber evidence="7">4.2.2.29</ecNumber>
    </recommendedName>
    <alternativeName>
        <fullName evidence="7">Peptidoglycan lytic transglycosylase</fullName>
    </alternativeName>
    <alternativeName>
        <fullName evidence="7">Peptidoglycan polymerization terminase</fullName>
    </alternativeName>
</protein>
<dbReference type="NCBIfam" id="TIGR00247">
    <property type="entry name" value="endolytic transglycosylase MltG"/>
    <property type="match status" value="1"/>
</dbReference>
<proteinExistence type="inferred from homology"/>
<evidence type="ECO:0000256" key="5">
    <source>
        <dbReference type="ARBA" id="ARBA00023239"/>
    </source>
</evidence>
<comment type="catalytic activity">
    <reaction evidence="7">
        <text>a peptidoglycan chain = a peptidoglycan chain with N-acetyl-1,6-anhydromuramyl-[peptide] at the reducing end + a peptidoglycan chain with N-acetylglucosamine at the non-reducing end.</text>
        <dbReference type="EC" id="4.2.2.29"/>
    </reaction>
</comment>
<keyword evidence="4 7" id="KW-0472">Membrane</keyword>
<keyword evidence="3 7" id="KW-1133">Transmembrane helix</keyword>
<name>A0A953I381_SYMTR</name>
<dbReference type="GO" id="GO:0008932">
    <property type="term" value="F:lytic endotransglycosylase activity"/>
    <property type="evidence" value="ECO:0007669"/>
    <property type="project" value="UniProtKB-UniRule"/>
</dbReference>